<evidence type="ECO:0000259" key="3">
    <source>
        <dbReference type="PROSITE" id="PS51186"/>
    </source>
</evidence>
<dbReference type="EMBL" id="PYGD01000001">
    <property type="protein sequence ID" value="PSK95122.1"/>
    <property type="molecule type" value="Genomic_DNA"/>
</dbReference>
<gene>
    <name evidence="4" type="ORF">B0I18_1011286</name>
</gene>
<proteinExistence type="predicted"/>
<accession>A0A2P8DD41</accession>
<dbReference type="AlphaFoldDB" id="A0A2P8DD41"/>
<dbReference type="InterPro" id="IPR000182">
    <property type="entry name" value="GNAT_dom"/>
</dbReference>
<evidence type="ECO:0000313" key="5">
    <source>
        <dbReference type="Proteomes" id="UP000240572"/>
    </source>
</evidence>
<dbReference type="RefSeq" id="WP_106521791.1">
    <property type="nucleotide sequence ID" value="NZ_PYGD01000001.1"/>
</dbReference>
<dbReference type="PANTHER" id="PTHR43877">
    <property type="entry name" value="AMINOALKYLPHOSPHONATE N-ACETYLTRANSFERASE-RELATED-RELATED"/>
    <property type="match status" value="1"/>
</dbReference>
<protein>
    <submittedName>
        <fullName evidence="4">N-acetylglutamate synthase-like GNAT family acetyltransferase</fullName>
    </submittedName>
</protein>
<sequence>MPLTIRLAELADINIIQDLIPPIWYATYAAILTPEQSEYMLDRMYAAPVLTEQFREGQVFLLIYEDARPVGFAAFECNYKGSTACKLHKIYLLPDMQGKGAGKLLLEDVATRAREAGQQHLLLNVNRFNKALGFYQSRGFSVIAEEDIDIGNGYFMNDYLMQKEL</sequence>
<dbReference type="Proteomes" id="UP000240572">
    <property type="component" value="Unassembled WGS sequence"/>
</dbReference>
<evidence type="ECO:0000313" key="4">
    <source>
        <dbReference type="EMBL" id="PSK95122.1"/>
    </source>
</evidence>
<keyword evidence="1 4" id="KW-0808">Transferase</keyword>
<dbReference type="Gene3D" id="3.40.630.30">
    <property type="match status" value="1"/>
</dbReference>
<dbReference type="CDD" id="cd04301">
    <property type="entry name" value="NAT_SF"/>
    <property type="match status" value="1"/>
</dbReference>
<dbReference type="InterPro" id="IPR016181">
    <property type="entry name" value="Acyl_CoA_acyltransferase"/>
</dbReference>
<evidence type="ECO:0000256" key="1">
    <source>
        <dbReference type="ARBA" id="ARBA00022679"/>
    </source>
</evidence>
<evidence type="ECO:0000256" key="2">
    <source>
        <dbReference type="ARBA" id="ARBA00023315"/>
    </source>
</evidence>
<keyword evidence="5" id="KW-1185">Reference proteome</keyword>
<name>A0A2P8DD41_9BACT</name>
<dbReference type="OrthoDB" id="9800604at2"/>
<organism evidence="4 5">
    <name type="scientific">Taibaiella chishuiensis</name>
    <dbReference type="NCBI Taxonomy" id="1434707"/>
    <lineage>
        <taxon>Bacteria</taxon>
        <taxon>Pseudomonadati</taxon>
        <taxon>Bacteroidota</taxon>
        <taxon>Chitinophagia</taxon>
        <taxon>Chitinophagales</taxon>
        <taxon>Chitinophagaceae</taxon>
        <taxon>Taibaiella</taxon>
    </lineage>
</organism>
<dbReference type="PROSITE" id="PS51186">
    <property type="entry name" value="GNAT"/>
    <property type="match status" value="1"/>
</dbReference>
<dbReference type="SUPFAM" id="SSF55729">
    <property type="entry name" value="Acyl-CoA N-acyltransferases (Nat)"/>
    <property type="match status" value="1"/>
</dbReference>
<reference evidence="4 5" key="1">
    <citation type="submission" date="2018-03" db="EMBL/GenBank/DDBJ databases">
        <title>Genomic Encyclopedia of Type Strains, Phase III (KMG-III): the genomes of soil and plant-associated and newly described type strains.</title>
        <authorList>
            <person name="Whitman W."/>
        </authorList>
    </citation>
    <scope>NUCLEOTIDE SEQUENCE [LARGE SCALE GENOMIC DNA]</scope>
    <source>
        <strain evidence="4 5">CGMCC 1.12700</strain>
    </source>
</reference>
<feature type="domain" description="N-acetyltransferase" evidence="3">
    <location>
        <begin position="3"/>
        <end position="165"/>
    </location>
</feature>
<dbReference type="GO" id="GO:0016747">
    <property type="term" value="F:acyltransferase activity, transferring groups other than amino-acyl groups"/>
    <property type="evidence" value="ECO:0007669"/>
    <property type="project" value="InterPro"/>
</dbReference>
<dbReference type="InterPro" id="IPR050832">
    <property type="entry name" value="Bact_Acetyltransf"/>
</dbReference>
<dbReference type="Pfam" id="PF13673">
    <property type="entry name" value="Acetyltransf_10"/>
    <property type="match status" value="1"/>
</dbReference>
<keyword evidence="2" id="KW-0012">Acyltransferase</keyword>
<comment type="caution">
    <text evidence="4">The sequence shown here is derived from an EMBL/GenBank/DDBJ whole genome shotgun (WGS) entry which is preliminary data.</text>
</comment>